<gene>
    <name evidence="7" type="ORF">BBF96_02010</name>
</gene>
<dbReference type="InterPro" id="IPR048715">
    <property type="entry name" value="CggR_N"/>
</dbReference>
<dbReference type="Pfam" id="PF21715">
    <property type="entry name" value="CggR_N"/>
    <property type="match status" value="1"/>
</dbReference>
<accession>A0A3S9SVD9</accession>
<feature type="domain" description="CggR N-terminal DNA binding" evidence="6">
    <location>
        <begin position="18"/>
        <end position="87"/>
    </location>
</feature>
<keyword evidence="8" id="KW-1185">Reference proteome</keyword>
<comment type="similarity">
    <text evidence="1">Belongs to the SorC transcriptional regulatory family.</text>
</comment>
<dbReference type="GO" id="GO:0030246">
    <property type="term" value="F:carbohydrate binding"/>
    <property type="evidence" value="ECO:0007669"/>
    <property type="project" value="InterPro"/>
</dbReference>
<name>A0A3S9SVD9_9FIRM</name>
<protein>
    <submittedName>
        <fullName evidence="7">Cro/Cl family transcriptional regulator</fullName>
    </submittedName>
</protein>
<dbReference type="RefSeq" id="WP_127015611.1">
    <property type="nucleotide sequence ID" value="NZ_CP016379.1"/>
</dbReference>
<dbReference type="OrthoDB" id="9793820at2"/>
<dbReference type="PANTHER" id="PTHR34294:SF5">
    <property type="entry name" value="CENTRAL GLYCOLYTIC GENES REGULATOR"/>
    <property type="match status" value="1"/>
</dbReference>
<evidence type="ECO:0000256" key="2">
    <source>
        <dbReference type="ARBA" id="ARBA00023015"/>
    </source>
</evidence>
<evidence type="ECO:0000256" key="3">
    <source>
        <dbReference type="ARBA" id="ARBA00023125"/>
    </source>
</evidence>
<proteinExistence type="inferred from homology"/>
<feature type="domain" description="Sugar-binding" evidence="5">
    <location>
        <begin position="92"/>
        <end position="342"/>
    </location>
</feature>
<dbReference type="SUPFAM" id="SSF46785">
    <property type="entry name" value="Winged helix' DNA-binding domain"/>
    <property type="match status" value="1"/>
</dbReference>
<dbReference type="Gene3D" id="1.10.10.10">
    <property type="entry name" value="Winged helix-like DNA-binding domain superfamily/Winged helix DNA-binding domain"/>
    <property type="match status" value="1"/>
</dbReference>
<dbReference type="PANTHER" id="PTHR34294">
    <property type="entry name" value="TRANSCRIPTIONAL REGULATOR-RELATED"/>
    <property type="match status" value="1"/>
</dbReference>
<reference evidence="7 8" key="1">
    <citation type="submission" date="2016-07" db="EMBL/GenBank/DDBJ databases">
        <title>Genome and transcriptome analysis of iron-reducing fermentative bacteria Anoxybacter fermentans.</title>
        <authorList>
            <person name="Zeng X."/>
            <person name="Shao Z."/>
        </authorList>
    </citation>
    <scope>NUCLEOTIDE SEQUENCE [LARGE SCALE GENOMIC DNA]</scope>
    <source>
        <strain evidence="7 8">DY22613</strain>
    </source>
</reference>
<evidence type="ECO:0000256" key="1">
    <source>
        <dbReference type="ARBA" id="ARBA00010466"/>
    </source>
</evidence>
<dbReference type="GO" id="GO:0003677">
    <property type="term" value="F:DNA binding"/>
    <property type="evidence" value="ECO:0007669"/>
    <property type="project" value="UniProtKB-KW"/>
</dbReference>
<dbReference type="InterPro" id="IPR036388">
    <property type="entry name" value="WH-like_DNA-bd_sf"/>
</dbReference>
<dbReference type="AlphaFoldDB" id="A0A3S9SVD9"/>
<dbReference type="SUPFAM" id="SSF100950">
    <property type="entry name" value="NagB/RpiA/CoA transferase-like"/>
    <property type="match status" value="1"/>
</dbReference>
<dbReference type="KEGG" id="aft:BBF96_02010"/>
<evidence type="ECO:0000256" key="4">
    <source>
        <dbReference type="ARBA" id="ARBA00023163"/>
    </source>
</evidence>
<dbReference type="EMBL" id="CP016379">
    <property type="protein sequence ID" value="AZR72277.1"/>
    <property type="molecule type" value="Genomic_DNA"/>
</dbReference>
<evidence type="ECO:0000259" key="6">
    <source>
        <dbReference type="Pfam" id="PF21715"/>
    </source>
</evidence>
<dbReference type="InterPro" id="IPR051054">
    <property type="entry name" value="SorC_transcr_regulators"/>
</dbReference>
<dbReference type="Gene3D" id="3.40.50.1360">
    <property type="match status" value="1"/>
</dbReference>
<keyword evidence="3" id="KW-0238">DNA-binding</keyword>
<keyword evidence="4" id="KW-0804">Transcription</keyword>
<evidence type="ECO:0000313" key="8">
    <source>
        <dbReference type="Proteomes" id="UP000267250"/>
    </source>
</evidence>
<dbReference type="InterPro" id="IPR036390">
    <property type="entry name" value="WH_DNA-bd_sf"/>
</dbReference>
<dbReference type="Proteomes" id="UP000267250">
    <property type="component" value="Chromosome"/>
</dbReference>
<keyword evidence="2" id="KW-0805">Transcription regulation</keyword>
<evidence type="ECO:0000259" key="5">
    <source>
        <dbReference type="Pfam" id="PF04198"/>
    </source>
</evidence>
<dbReference type="InterPro" id="IPR007324">
    <property type="entry name" value="Sugar-bd_dom_put"/>
</dbReference>
<dbReference type="Pfam" id="PF04198">
    <property type="entry name" value="Sugar-bind"/>
    <property type="match status" value="1"/>
</dbReference>
<sequence>MERLFRIQRKLLPDLIMVVEKRYNILKEIQHLQPIGRRILAEKLDESERSVRNELDFLKDIGLIHITSAGAVLTDEGKELLNELVDYIKVIKGISDLEAEVQKILGISQVLIVPGAYNPEYNKTELGRFAAGELKKILANRKDELTILAVTGGTTMAEVANTMTWDGENRQIIVIPGRGGLGEDVEIQANTIAATIAKKLGGTYRMLHVPDNLQETTLNSLCQEPQIKEVLDLLARANILVHGVGTAEEMAKRRGLSLSEINYLKEVGAVGEAFGFYFSEDGKIVYTTTSVGLKLDDLKRDDLLVIAIAEGEEKARAILSVVSPEYHDILITDEKTAREMLEIFHKR</sequence>
<evidence type="ECO:0000313" key="7">
    <source>
        <dbReference type="EMBL" id="AZR72277.1"/>
    </source>
</evidence>
<organism evidence="7 8">
    <name type="scientific">Anoxybacter fermentans</name>
    <dbReference type="NCBI Taxonomy" id="1323375"/>
    <lineage>
        <taxon>Bacteria</taxon>
        <taxon>Bacillati</taxon>
        <taxon>Bacillota</taxon>
        <taxon>Clostridia</taxon>
        <taxon>Halanaerobiales</taxon>
        <taxon>Anoxybacter</taxon>
    </lineage>
</organism>
<dbReference type="InterPro" id="IPR037171">
    <property type="entry name" value="NagB/RpiA_transferase-like"/>
</dbReference>